<comment type="caution">
    <text evidence="1">The sequence shown here is derived from an EMBL/GenBank/DDBJ whole genome shotgun (WGS) entry which is preliminary data.</text>
</comment>
<sequence length="162" mass="17167">MLDSLEKETQPKGSSSTATTGPNNRSASVDLTAQLEQLEAEPSQHIDTEGTNFGSHSISNCVSGIHDVVSYGTTHSSGGNSGVGTDTDDKDAGLMDSKELDALLAEHTEFGDEEPHGHDSAVDQAVVGEDAVESGTKRNRDEFDVVDALDDLEKKLKLPKLE</sequence>
<accession>A0ACB5T5F8</accession>
<keyword evidence="2" id="KW-1185">Reference proteome</keyword>
<gene>
    <name evidence="1" type="ORF">Amon02_000527100</name>
</gene>
<organism evidence="1 2">
    <name type="scientific">Ambrosiozyma monospora</name>
    <name type="common">Yeast</name>
    <name type="synonym">Endomycopsis monosporus</name>
    <dbReference type="NCBI Taxonomy" id="43982"/>
    <lineage>
        <taxon>Eukaryota</taxon>
        <taxon>Fungi</taxon>
        <taxon>Dikarya</taxon>
        <taxon>Ascomycota</taxon>
        <taxon>Saccharomycotina</taxon>
        <taxon>Pichiomycetes</taxon>
        <taxon>Pichiales</taxon>
        <taxon>Pichiaceae</taxon>
        <taxon>Ambrosiozyma</taxon>
    </lineage>
</organism>
<name>A0ACB5T5F8_AMBMO</name>
<evidence type="ECO:0000313" key="2">
    <source>
        <dbReference type="Proteomes" id="UP001165064"/>
    </source>
</evidence>
<dbReference type="Proteomes" id="UP001165064">
    <property type="component" value="Unassembled WGS sequence"/>
</dbReference>
<proteinExistence type="predicted"/>
<reference evidence="1" key="1">
    <citation type="submission" date="2023-04" db="EMBL/GenBank/DDBJ databases">
        <title>Ambrosiozyma monospora NBRC 10751.</title>
        <authorList>
            <person name="Ichikawa N."/>
            <person name="Sato H."/>
            <person name="Tonouchi N."/>
        </authorList>
    </citation>
    <scope>NUCLEOTIDE SEQUENCE</scope>
    <source>
        <strain evidence="1">NBRC 10751</strain>
    </source>
</reference>
<evidence type="ECO:0000313" key="1">
    <source>
        <dbReference type="EMBL" id="GME82031.1"/>
    </source>
</evidence>
<dbReference type="EMBL" id="BSXS01003839">
    <property type="protein sequence ID" value="GME82031.1"/>
    <property type="molecule type" value="Genomic_DNA"/>
</dbReference>
<protein>
    <submittedName>
        <fullName evidence="1">Unnamed protein product</fullName>
    </submittedName>
</protein>